<dbReference type="PROSITE" id="PS50850">
    <property type="entry name" value="MFS"/>
    <property type="match status" value="1"/>
</dbReference>
<dbReference type="OrthoDB" id="9812221at2"/>
<feature type="transmembrane region" description="Helical" evidence="5">
    <location>
        <begin position="268"/>
        <end position="290"/>
    </location>
</feature>
<dbReference type="InterPro" id="IPR020846">
    <property type="entry name" value="MFS_dom"/>
</dbReference>
<keyword evidence="3 5" id="KW-1133">Transmembrane helix</keyword>
<dbReference type="KEGG" id="chq:AQ619_02920"/>
<evidence type="ECO:0000313" key="7">
    <source>
        <dbReference type="EMBL" id="ALL12394.1"/>
    </source>
</evidence>
<reference evidence="7 8" key="1">
    <citation type="submission" date="2015-10" db="EMBL/GenBank/DDBJ databases">
        <title>Conservation of the essential genome among Caulobacter and Brevundimonas species.</title>
        <authorList>
            <person name="Scott D."/>
            <person name="Ely B."/>
        </authorList>
    </citation>
    <scope>NUCLEOTIDE SEQUENCE [LARGE SCALE GENOMIC DNA]</scope>
    <source>
        <strain evidence="7 8">CB4</strain>
    </source>
</reference>
<dbReference type="PANTHER" id="PTHR23501">
    <property type="entry name" value="MAJOR FACILITATOR SUPERFAMILY"/>
    <property type="match status" value="1"/>
</dbReference>
<dbReference type="STRING" id="69395.AQ619_02920"/>
<sequence length="458" mass="46757">MSPTADRPALLDPKLLPRFALLCLGIWLNAADTLVTATIMPSVAEEIGGYQYFGWSVAAFLMGSIIAGACSGKLSIAMGLRQASMLAGIAYAIGCAMSALAPEFITFVVGRLVQGLGAGAVVALCYVAITALFPESLWPRVYGAVAGVWGGATLLGPLVGGLFAQAGFWRGAFWLFVAQAVIFVVAVAVMLPSEKRGETRDRIPRLQLALLIVGVSLIGLAGIVASPLAAMTCALLGLVGMAAMLVANRRTEDRLLPRTVSDLTTATGLGLLIMFACEAAAIGFTVYGPAFIQARHAASPLMAGYVTGAIAAGWTVCALLVSGLPQAREGMAIRLGVGTVLAGVVWGAWAVTRGGLVETGLSFLVIGCGFGLSWAFLARRVINGAPADEHALASSAVPTVQLVGGAAGSAAAGAMANLLGFGHGIEASAAQASGPWLFGAFVPLALVAFAAAWRLGRR</sequence>
<dbReference type="Gene3D" id="1.20.1250.20">
    <property type="entry name" value="MFS general substrate transporter like domains"/>
    <property type="match status" value="1"/>
</dbReference>
<feature type="transmembrane region" description="Helical" evidence="5">
    <location>
        <begin position="361"/>
        <end position="379"/>
    </location>
</feature>
<evidence type="ECO:0000256" key="4">
    <source>
        <dbReference type="ARBA" id="ARBA00023136"/>
    </source>
</evidence>
<dbReference type="GO" id="GO:0005886">
    <property type="term" value="C:plasma membrane"/>
    <property type="evidence" value="ECO:0007669"/>
    <property type="project" value="TreeGrafter"/>
</dbReference>
<feature type="domain" description="Major facilitator superfamily (MFS) profile" evidence="6">
    <location>
        <begin position="18"/>
        <end position="458"/>
    </location>
</feature>
<dbReference type="SUPFAM" id="SSF103473">
    <property type="entry name" value="MFS general substrate transporter"/>
    <property type="match status" value="1"/>
</dbReference>
<evidence type="ECO:0000259" key="6">
    <source>
        <dbReference type="PROSITE" id="PS50850"/>
    </source>
</evidence>
<dbReference type="EMBL" id="CP013002">
    <property type="protein sequence ID" value="ALL12394.1"/>
    <property type="molecule type" value="Genomic_DNA"/>
</dbReference>
<feature type="transmembrane region" description="Helical" evidence="5">
    <location>
        <begin position="391"/>
        <end position="416"/>
    </location>
</feature>
<feature type="transmembrane region" description="Helical" evidence="5">
    <location>
        <begin position="203"/>
        <end position="223"/>
    </location>
</feature>
<feature type="transmembrane region" description="Helical" evidence="5">
    <location>
        <begin position="436"/>
        <end position="455"/>
    </location>
</feature>
<dbReference type="GO" id="GO:0022857">
    <property type="term" value="F:transmembrane transporter activity"/>
    <property type="evidence" value="ECO:0007669"/>
    <property type="project" value="InterPro"/>
</dbReference>
<dbReference type="Pfam" id="PF07690">
    <property type="entry name" value="MFS_1"/>
    <property type="match status" value="1"/>
</dbReference>
<feature type="transmembrane region" description="Helical" evidence="5">
    <location>
        <begin position="331"/>
        <end position="349"/>
    </location>
</feature>
<dbReference type="AlphaFoldDB" id="A0A0N7JH48"/>
<evidence type="ECO:0000256" key="1">
    <source>
        <dbReference type="ARBA" id="ARBA00004141"/>
    </source>
</evidence>
<feature type="transmembrane region" description="Helical" evidence="5">
    <location>
        <begin position="113"/>
        <end position="134"/>
    </location>
</feature>
<accession>A0A0N7JH48</accession>
<organism evidence="7 8">
    <name type="scientific">Caulobacter henricii</name>
    <dbReference type="NCBI Taxonomy" id="69395"/>
    <lineage>
        <taxon>Bacteria</taxon>
        <taxon>Pseudomonadati</taxon>
        <taxon>Pseudomonadota</taxon>
        <taxon>Alphaproteobacteria</taxon>
        <taxon>Caulobacterales</taxon>
        <taxon>Caulobacteraceae</taxon>
        <taxon>Caulobacter</taxon>
    </lineage>
</organism>
<dbReference type="Proteomes" id="UP000056905">
    <property type="component" value="Chromosome"/>
</dbReference>
<feature type="transmembrane region" description="Helical" evidence="5">
    <location>
        <begin position="20"/>
        <end position="40"/>
    </location>
</feature>
<comment type="subcellular location">
    <subcellularLocation>
        <location evidence="1">Membrane</location>
        <topology evidence="1">Multi-pass membrane protein</topology>
    </subcellularLocation>
</comment>
<dbReference type="PRINTS" id="PR01036">
    <property type="entry name" value="TCRTETB"/>
</dbReference>
<feature type="transmembrane region" description="Helical" evidence="5">
    <location>
        <begin position="141"/>
        <end position="166"/>
    </location>
</feature>
<evidence type="ECO:0000256" key="3">
    <source>
        <dbReference type="ARBA" id="ARBA00022989"/>
    </source>
</evidence>
<keyword evidence="4 5" id="KW-0472">Membrane</keyword>
<dbReference type="PANTHER" id="PTHR23501:SF154">
    <property type="entry name" value="MULTIDRUG-EFFLUX TRANSPORTER RV1634-RELATED"/>
    <property type="match status" value="1"/>
</dbReference>
<feature type="transmembrane region" description="Helical" evidence="5">
    <location>
        <begin position="83"/>
        <end position="101"/>
    </location>
</feature>
<feature type="transmembrane region" description="Helical" evidence="5">
    <location>
        <begin position="302"/>
        <end position="324"/>
    </location>
</feature>
<dbReference type="InterPro" id="IPR036259">
    <property type="entry name" value="MFS_trans_sf"/>
</dbReference>
<gene>
    <name evidence="7" type="ORF">AQ619_02920</name>
</gene>
<dbReference type="InterPro" id="IPR011701">
    <property type="entry name" value="MFS"/>
</dbReference>
<dbReference type="RefSeq" id="WP_062144008.1">
    <property type="nucleotide sequence ID" value="NZ_CP013002.1"/>
</dbReference>
<keyword evidence="2 5" id="KW-0812">Transmembrane</keyword>
<feature type="transmembrane region" description="Helical" evidence="5">
    <location>
        <begin position="52"/>
        <end position="71"/>
    </location>
</feature>
<feature type="transmembrane region" description="Helical" evidence="5">
    <location>
        <begin position="172"/>
        <end position="191"/>
    </location>
</feature>
<protein>
    <submittedName>
        <fullName evidence="7">MFS transporter</fullName>
    </submittedName>
</protein>
<evidence type="ECO:0000256" key="5">
    <source>
        <dbReference type="SAM" id="Phobius"/>
    </source>
</evidence>
<proteinExistence type="predicted"/>
<evidence type="ECO:0000313" key="8">
    <source>
        <dbReference type="Proteomes" id="UP000056905"/>
    </source>
</evidence>
<evidence type="ECO:0000256" key="2">
    <source>
        <dbReference type="ARBA" id="ARBA00022692"/>
    </source>
</evidence>
<name>A0A0N7JH48_9CAUL</name>
<keyword evidence="8" id="KW-1185">Reference proteome</keyword>
<feature type="transmembrane region" description="Helical" evidence="5">
    <location>
        <begin position="229"/>
        <end position="247"/>
    </location>
</feature>